<dbReference type="Proteomes" id="UP000306145">
    <property type="component" value="Unassembled WGS sequence"/>
</dbReference>
<evidence type="ECO:0000313" key="1">
    <source>
        <dbReference type="EMBL" id="TNH28679.1"/>
    </source>
</evidence>
<gene>
    <name evidence="1" type="ORF">FHG89_14725</name>
</gene>
<protein>
    <submittedName>
        <fullName evidence="1">Uncharacterized protein</fullName>
    </submittedName>
</protein>
<organism evidence="1 2">
    <name type="scientific">Micromonospora orduensis</name>
    <dbReference type="NCBI Taxonomy" id="1420891"/>
    <lineage>
        <taxon>Bacteria</taxon>
        <taxon>Bacillati</taxon>
        <taxon>Actinomycetota</taxon>
        <taxon>Actinomycetes</taxon>
        <taxon>Micromonosporales</taxon>
        <taxon>Micromonosporaceae</taxon>
        <taxon>Micromonospora</taxon>
    </lineage>
</organism>
<dbReference type="RefSeq" id="WP_139584939.1">
    <property type="nucleotide sequence ID" value="NZ_VDFY01000154.1"/>
</dbReference>
<reference evidence="1 2" key="1">
    <citation type="submission" date="2019-06" db="EMBL/GenBank/DDBJ databases">
        <title>Micromonospora ordensis sp. nov., isolated from deep marine sediment.</title>
        <authorList>
            <person name="Veyisoglu A."/>
            <person name="Carro L."/>
            <person name="Klenk H.-P."/>
            <person name="Sahin N."/>
        </authorList>
    </citation>
    <scope>NUCLEOTIDE SEQUENCE [LARGE SCALE GENOMIC DNA]</scope>
    <source>
        <strain evidence="1 2">S2509</strain>
    </source>
</reference>
<sequence length="78" mass="7918">MPDGPYDGAAEVDRVVDVEAAMAAQLLRVFADMWRTSGSAGNIGSSQSSLACGRISVGTCQMPSAANSWKKIAAGAVG</sequence>
<comment type="caution">
    <text evidence="1">The sequence shown here is derived from an EMBL/GenBank/DDBJ whole genome shotgun (WGS) entry which is preliminary data.</text>
</comment>
<name>A0A5C4QR04_9ACTN</name>
<accession>A0A5C4QR04</accession>
<evidence type="ECO:0000313" key="2">
    <source>
        <dbReference type="Proteomes" id="UP000306145"/>
    </source>
</evidence>
<dbReference type="AlphaFoldDB" id="A0A5C4QR04"/>
<proteinExistence type="predicted"/>
<dbReference type="EMBL" id="VDFY01000154">
    <property type="protein sequence ID" value="TNH28679.1"/>
    <property type="molecule type" value="Genomic_DNA"/>
</dbReference>
<keyword evidence="2" id="KW-1185">Reference proteome</keyword>